<dbReference type="EMBL" id="CAEY01000779">
    <property type="status" value="NOT_ANNOTATED_CDS"/>
    <property type="molecule type" value="Genomic_DNA"/>
</dbReference>
<organism evidence="1 2">
    <name type="scientific">Tetranychus urticae</name>
    <name type="common">Two-spotted spider mite</name>
    <dbReference type="NCBI Taxonomy" id="32264"/>
    <lineage>
        <taxon>Eukaryota</taxon>
        <taxon>Metazoa</taxon>
        <taxon>Ecdysozoa</taxon>
        <taxon>Arthropoda</taxon>
        <taxon>Chelicerata</taxon>
        <taxon>Arachnida</taxon>
        <taxon>Acari</taxon>
        <taxon>Acariformes</taxon>
        <taxon>Trombidiformes</taxon>
        <taxon>Prostigmata</taxon>
        <taxon>Eleutherengona</taxon>
        <taxon>Raphignathae</taxon>
        <taxon>Tetranychoidea</taxon>
        <taxon>Tetranychidae</taxon>
        <taxon>Tetranychus</taxon>
    </lineage>
</organism>
<evidence type="ECO:0000313" key="1">
    <source>
        <dbReference type="EnsemblMetazoa" id="tetur02g01490.1"/>
    </source>
</evidence>
<dbReference type="HOGENOM" id="CLU_3423430_0_0_1"/>
<sequence>MVFIIITTTIIRKEEVGEGSASK</sequence>
<dbReference type="EnsemblMetazoa" id="tetur02g01490.1">
    <property type="protein sequence ID" value="tetur02g01490.1"/>
    <property type="gene ID" value="tetur02g01490"/>
</dbReference>
<reference evidence="1" key="2">
    <citation type="submission" date="2015-06" db="UniProtKB">
        <authorList>
            <consortium name="EnsemblMetazoa"/>
        </authorList>
    </citation>
    <scope>IDENTIFICATION</scope>
</reference>
<proteinExistence type="predicted"/>
<dbReference type="AlphaFoldDB" id="T1JUM6"/>
<dbReference type="Proteomes" id="UP000015104">
    <property type="component" value="Unassembled WGS sequence"/>
</dbReference>
<accession>T1JUM6</accession>
<name>T1JUM6_TETUR</name>
<evidence type="ECO:0000313" key="2">
    <source>
        <dbReference type="Proteomes" id="UP000015104"/>
    </source>
</evidence>
<keyword evidence="2" id="KW-1185">Reference proteome</keyword>
<reference evidence="2" key="1">
    <citation type="submission" date="2011-08" db="EMBL/GenBank/DDBJ databases">
        <authorList>
            <person name="Rombauts S."/>
        </authorList>
    </citation>
    <scope>NUCLEOTIDE SEQUENCE</scope>
    <source>
        <strain evidence="2">London</strain>
    </source>
</reference>
<protein>
    <submittedName>
        <fullName evidence="1">Uncharacterized protein</fullName>
    </submittedName>
</protein>